<dbReference type="PANTHER" id="PTHR13243:SF1">
    <property type="entry name" value="NUCLEOLAR PROTEIN 16"/>
    <property type="match status" value="1"/>
</dbReference>
<dbReference type="PANTHER" id="PTHR13243">
    <property type="entry name" value="HSPC111 PROTEIN-RELATED"/>
    <property type="match status" value="1"/>
</dbReference>
<feature type="region of interest" description="Disordered" evidence="5">
    <location>
        <begin position="100"/>
        <end position="123"/>
    </location>
</feature>
<evidence type="ECO:0000256" key="1">
    <source>
        <dbReference type="ARBA" id="ARBA00004604"/>
    </source>
</evidence>
<dbReference type="AlphaFoldDB" id="A0A8T0A028"/>
<dbReference type="OrthoDB" id="285729at2759"/>
<evidence type="ECO:0000256" key="2">
    <source>
        <dbReference type="ARBA" id="ARBA00008479"/>
    </source>
</evidence>
<keyword evidence="7" id="KW-1185">Reference proteome</keyword>
<accession>A0A8T0A028</accession>
<name>A0A8T0A028_9BILA</name>
<dbReference type="Proteomes" id="UP000605970">
    <property type="component" value="Unassembled WGS sequence"/>
</dbReference>
<comment type="similarity">
    <text evidence="2">Belongs to the NOP16 family.</text>
</comment>
<reference evidence="6" key="1">
    <citation type="journal article" date="2020" name="Ecol. Evol.">
        <title>Genome structure and content of the rice root-knot nematode (Meloidogyne graminicola).</title>
        <authorList>
            <person name="Phan N.T."/>
            <person name="Danchin E.G.J."/>
            <person name="Klopp C."/>
            <person name="Perfus-Barbeoch L."/>
            <person name="Kozlowski D.K."/>
            <person name="Koutsovoulos G.D."/>
            <person name="Lopez-Roques C."/>
            <person name="Bouchez O."/>
            <person name="Zahm M."/>
            <person name="Besnard G."/>
            <person name="Bellafiore S."/>
        </authorList>
    </citation>
    <scope>NUCLEOTIDE SEQUENCE</scope>
    <source>
        <strain evidence="6">VN-18</strain>
    </source>
</reference>
<comment type="caution">
    <text evidence="6">The sequence shown here is derived from an EMBL/GenBank/DDBJ whole genome shotgun (WGS) entry which is preliminary data.</text>
</comment>
<dbReference type="GO" id="GO:0042273">
    <property type="term" value="P:ribosomal large subunit biogenesis"/>
    <property type="evidence" value="ECO:0007669"/>
    <property type="project" value="TreeGrafter"/>
</dbReference>
<evidence type="ECO:0000313" key="6">
    <source>
        <dbReference type="EMBL" id="KAF7638858.1"/>
    </source>
</evidence>
<dbReference type="EMBL" id="JABEBT010000009">
    <property type="protein sequence ID" value="KAF7638858.1"/>
    <property type="molecule type" value="Genomic_DNA"/>
</dbReference>
<dbReference type="GO" id="GO:0005730">
    <property type="term" value="C:nucleolus"/>
    <property type="evidence" value="ECO:0007669"/>
    <property type="project" value="UniProtKB-SubCell"/>
</dbReference>
<protein>
    <recommendedName>
        <fullName evidence="3">Nucleolar protein 16</fullName>
    </recommendedName>
</protein>
<comment type="subcellular location">
    <subcellularLocation>
        <location evidence="1">Nucleus</location>
        <location evidence="1">Nucleolus</location>
    </subcellularLocation>
</comment>
<keyword evidence="4" id="KW-0539">Nucleus</keyword>
<evidence type="ECO:0000256" key="4">
    <source>
        <dbReference type="ARBA" id="ARBA00023242"/>
    </source>
</evidence>
<sequence length="171" mass="20170">MRSVKHGRKKSVRYRYNTSAAKRQHTKYKKMRKFKGCQALENAWKDSLTTRQNLSSIGIAYDPNEAMEVDSNLNPFKKQKNNKNDTNQILNELEQIAIDEANESDKQKKRKKQKSNLHPNDRDFCEKMISKHGENYQAMSRDPLNIWQHTPKQIERKIIGYKKSLGNEKME</sequence>
<evidence type="ECO:0000256" key="3">
    <source>
        <dbReference type="ARBA" id="ARBA00015522"/>
    </source>
</evidence>
<evidence type="ECO:0000256" key="5">
    <source>
        <dbReference type="SAM" id="MobiDB-lite"/>
    </source>
</evidence>
<dbReference type="InterPro" id="IPR019002">
    <property type="entry name" value="Ribosome_biogenesis_Nop16"/>
</dbReference>
<evidence type="ECO:0000313" key="7">
    <source>
        <dbReference type="Proteomes" id="UP000605970"/>
    </source>
</evidence>
<proteinExistence type="inferred from homology"/>
<gene>
    <name evidence="6" type="ORF">Mgra_00001667</name>
</gene>
<dbReference type="Pfam" id="PF09420">
    <property type="entry name" value="Nop16"/>
    <property type="match status" value="1"/>
</dbReference>
<organism evidence="6 7">
    <name type="scientific">Meloidogyne graminicola</name>
    <dbReference type="NCBI Taxonomy" id="189291"/>
    <lineage>
        <taxon>Eukaryota</taxon>
        <taxon>Metazoa</taxon>
        <taxon>Ecdysozoa</taxon>
        <taxon>Nematoda</taxon>
        <taxon>Chromadorea</taxon>
        <taxon>Rhabditida</taxon>
        <taxon>Tylenchina</taxon>
        <taxon>Tylenchomorpha</taxon>
        <taxon>Tylenchoidea</taxon>
        <taxon>Meloidogynidae</taxon>
        <taxon>Meloidogyninae</taxon>
        <taxon>Meloidogyne</taxon>
    </lineage>
</organism>